<proteinExistence type="predicted"/>
<feature type="domain" description="Mon2/Sec7/BIG1-like dimerisation and cyclophilin-binding" evidence="1">
    <location>
        <begin position="7"/>
        <end position="166"/>
    </location>
</feature>
<accession>Q6E6H5</accession>
<evidence type="ECO:0000313" key="2">
    <source>
        <dbReference type="EMBL" id="AAT12312.1"/>
    </source>
</evidence>
<sequence>MVSLTKESIRESLTRLSKDTVHTSSDIHGLCVQASDFVARSENISEILRDTDIPGPFILALGVMKKVPLYVLDCVRLFLSHSFIPQDRFVDICEMIMAKHWNEDAKLKILQFIPYLMGSDEVRDEVLARLFSFVVEMRGSTYNHVALSAEVISKQMILVVFDRYLYDVRQLGAAYDEKAVSGALATQDAACKRHRADVLRIFGLVLGLADGSKIAQKKANMLYFFDILEITVENALDIETACNATVRSHAGVDALGSCHAKVFEVSQKGFDKDLARQYLRVLLKYIRKRKLCNTVAKVLSAYIGSKEVHAEAAIEFLEALGTEDYVCLRRAMEDIVQFITQSREHMDKRLRVCRNICAYMYSVDIPDEKVLQKECSAEQESPGVCSALMDVFSRIFQEFLIDSSADRCMLAEISRMVVMWSSAKNIRETYNAYVKALAALDERICVETIVQTASYMQDTWSAVVGNLSDSGWSHIAKESPRFDHETLWHLLIAFQESACGEKMKRVVDIYRTNLDRLIAGECTDLIETCFKAALRTGEYEHVRVLALEYYGSICRHDEGAMFGELGERMESIPLFYLGIFAKAHGSHAAVLEILLEVLKTVGDHLKHSWTVVLGTLEAAVVAKNNTVHCDMANDIALKSLRVAQWIVDENIYFIDVGHILRIMAFLGDAATGDVSIVLNVLNMYQEIGDFLASRDAELLRTYFLRVLVFLDDERPEVVETALCQIFGTLRSQHVECEMAMFAEKSILPKVFGCLKRFGLFLSQAYFDGLSDVLQVEKHEHAADVPNKIAVNADSATHNLSVTEYMQLQRSLDIFFLAMGHINSYIGSNRLHHFSRTYLDFVSASLRAETKAVGVSEEDLVKWKNEFAALCIDVFRIFFAMGTAETTPEVSGQWIEGDAPHPADSQCFPVVDKEMAEIAHHNRQLYVDVCLNIPLGYYSESVYVRLFDLYYNSSLSAAQTATFCRALGRVLLCEGRVSTLCNQVFTLCNHILVHVDYAAVIVLYTTLLKSSIAASALQHLTTSYCDRKSSSELYARVVSSIYEAQDWCNAVEAIGTISRYIRCLEKFRTFVEVSKDILYSTGTRTRERIMMRYLDTYAEVVRGFWQGIRENIDNEAYYAEHRLGDFCTVRNELLAHVFQNGPPRGDETEELAASVVRMALVDNSGGSLLAQQAACRTECVRCICDAYAVVAGLAVMKEQSSKEHLAMQSYGILYEDMALRVVYNILRLRMKNRLAEFSREVRVYGMLYPRIRKEEVYAILGMLIKSGDRKLVKFVLAELVECLSCRDITVIRDIQSCLKIVHS</sequence>
<dbReference type="InterPro" id="IPR032629">
    <property type="entry name" value="DCB_dom"/>
</dbReference>
<reference evidence="2" key="1">
    <citation type="journal article" date="2004" name="Curr. Biol.">
        <title>Genome compaction and stability in microsporidian intracellular parasites.</title>
        <authorList>
            <person name="Slamovits C.H."/>
            <person name="Fast N.M."/>
            <person name="Law J.S."/>
            <person name="Keeling P.J."/>
        </authorList>
    </citation>
    <scope>NUCLEOTIDE SEQUENCE</scope>
</reference>
<name>Q6E6H5_ANTLO</name>
<dbReference type="EMBL" id="AY548888">
    <property type="protein sequence ID" value="AAT12312.1"/>
    <property type="molecule type" value="Genomic_DNA"/>
</dbReference>
<organism evidence="2">
    <name type="scientific">Antonospora locustae</name>
    <name type="common">Microsporidian parasite</name>
    <name type="synonym">Nosema locustae</name>
    <dbReference type="NCBI Taxonomy" id="278021"/>
    <lineage>
        <taxon>Eukaryota</taxon>
        <taxon>Fungi</taxon>
        <taxon>Fungi incertae sedis</taxon>
        <taxon>Microsporidia</taxon>
        <taxon>Antonospora</taxon>
    </lineage>
</organism>
<dbReference type="SUPFAM" id="SSF48371">
    <property type="entry name" value="ARM repeat"/>
    <property type="match status" value="1"/>
</dbReference>
<dbReference type="Pfam" id="PF16213">
    <property type="entry name" value="DCB"/>
    <property type="match status" value="1"/>
</dbReference>
<dbReference type="InterPro" id="IPR016024">
    <property type="entry name" value="ARM-type_fold"/>
</dbReference>
<evidence type="ECO:0000259" key="1">
    <source>
        <dbReference type="Pfam" id="PF16213"/>
    </source>
</evidence>
<protein>
    <recommendedName>
        <fullName evidence="1">Mon2/Sec7/BIG1-like dimerisation and cyclophilin-binding domain-containing protein</fullName>
    </recommendedName>
</protein>